<sequence length="108" mass="11494">MDRGPGEGQAEECGAECFQDHGVFPPSWPGADRAAGAVRCGAVRCGALRGRADRVAGVDRVIRVWIVGAESWGKSVLAGLPPAFGTQPSTPIHVRFAPMVPVRRMNRE</sequence>
<dbReference type="EMBL" id="BNBT01000050">
    <property type="protein sequence ID" value="GHE64213.1"/>
    <property type="molecule type" value="Genomic_DNA"/>
</dbReference>
<protein>
    <submittedName>
        <fullName evidence="1">Uncharacterized protein</fullName>
    </submittedName>
</protein>
<comment type="caution">
    <text evidence="1">The sequence shown here is derived from an EMBL/GenBank/DDBJ whole genome shotgun (WGS) entry which is preliminary data.</text>
</comment>
<reference evidence="1" key="1">
    <citation type="journal article" date="2014" name="Int. J. Syst. Evol. Microbiol.">
        <title>Complete genome sequence of Corynebacterium casei LMG S-19264T (=DSM 44701T), isolated from a smear-ripened cheese.</title>
        <authorList>
            <consortium name="US DOE Joint Genome Institute (JGI-PGF)"/>
            <person name="Walter F."/>
            <person name="Albersmeier A."/>
            <person name="Kalinowski J."/>
            <person name="Ruckert C."/>
        </authorList>
    </citation>
    <scope>NUCLEOTIDE SEQUENCE</scope>
    <source>
        <strain evidence="1">JCM 4784</strain>
    </source>
</reference>
<proteinExistence type="predicted"/>
<keyword evidence="2" id="KW-1185">Reference proteome</keyword>
<gene>
    <name evidence="1" type="ORF">GCM10018785_36430</name>
</gene>
<organism evidence="1 2">
    <name type="scientific">Streptomyces longispororuber</name>
    <dbReference type="NCBI Taxonomy" id="68230"/>
    <lineage>
        <taxon>Bacteria</taxon>
        <taxon>Bacillati</taxon>
        <taxon>Actinomycetota</taxon>
        <taxon>Actinomycetes</taxon>
        <taxon>Kitasatosporales</taxon>
        <taxon>Streptomycetaceae</taxon>
        <taxon>Streptomyces</taxon>
    </lineage>
</organism>
<evidence type="ECO:0000313" key="1">
    <source>
        <dbReference type="EMBL" id="GHE64213.1"/>
    </source>
</evidence>
<accession>A0A919DNT6</accession>
<name>A0A919DNT6_9ACTN</name>
<evidence type="ECO:0000313" key="2">
    <source>
        <dbReference type="Proteomes" id="UP000608024"/>
    </source>
</evidence>
<reference evidence="1" key="2">
    <citation type="submission" date="2020-09" db="EMBL/GenBank/DDBJ databases">
        <authorList>
            <person name="Sun Q."/>
            <person name="Ohkuma M."/>
        </authorList>
    </citation>
    <scope>NUCLEOTIDE SEQUENCE</scope>
    <source>
        <strain evidence="1">JCM 4784</strain>
    </source>
</reference>
<dbReference type="Proteomes" id="UP000608024">
    <property type="component" value="Unassembled WGS sequence"/>
</dbReference>
<dbReference type="AlphaFoldDB" id="A0A919DNT6"/>